<feature type="domain" description="Cas12a PI" evidence="5">
    <location>
        <begin position="636"/>
        <end position="726"/>
    </location>
</feature>
<dbReference type="Pfam" id="PF18501">
    <property type="entry name" value="REC1"/>
    <property type="match status" value="1"/>
</dbReference>
<dbReference type="NCBIfam" id="TIGR04330">
    <property type="entry name" value="cas_Cpf1"/>
    <property type="match status" value="2"/>
</dbReference>
<accession>A0ABX4YHS7</accession>
<protein>
    <submittedName>
        <fullName evidence="6">Type V CRISPR-associated protein Cpf1</fullName>
    </submittedName>
</protein>
<evidence type="ECO:0000313" key="6">
    <source>
        <dbReference type="EMBL" id="PNV74612.1"/>
    </source>
</evidence>
<gene>
    <name evidence="6" type="ORF">BES34_012795</name>
</gene>
<name>A0ABX4YHS7_9LEPT</name>
<feature type="domain" description="Cas12a REC1" evidence="1">
    <location>
        <begin position="48"/>
        <end position="306"/>
    </location>
</feature>
<sequence length="1263" mass="149781">MEDYSGFVNIYSIQKTLRFELKPVGKTLEHIEKKGFLKKDKIRAEDYKAVKKIIDKYHRAYIEEVFDSVLHQKKKKDKTRFSTQFIKEIKEFSELYYKTEKNIPDKERLEALSEKLRKMLVGAFKGEFSEEVAEKYKNLFSKELIRNEIEKFCETDEERKQVSNFKSFTTYFTGFHSNRQNIYSDEKKSTAIGYRIIHQNLPKFLDNLKIIESIQRRFKDFPWSDLKKNLKKIDKNIKLTEYFSIDGFVNVLNQKGIDAYNTILGGKSEESGEKIQGLNEYINLYRQKNNIDRKNLPNVKILFKQILGDRETKSFIPEAFPDDQSVLNSITEFAKYLKLDKKKKSIIAELKKFLSSFNRYELDGIYLANDNSLASISTFLFDDWSFIKKSVSFKYDESVGDPKKKIKSPLKYEKEKEKWLKQKYYTISFLNDAIESYSKSQDEKRVKIRLEAYFAEFKSKDDAKKQFDLLERIEEAYAIVEPLLGAEYPRDRNLKADKKEVGKIKDFLDSIKSLQFFLKPLLSAEIFDEKDLGFYNQLEGYYEEIDSIGHLYNKVRNYLTGKIYSKEKFKLNFENSTLLKGWDENREVANLCVIFREDQKYYLGVMDKENNTILSDIPKVKPNELFYEKMVYKLIPTPHMQLPRIIFSSDNLSIYNPSKSILKIREAKSFKEGKNFKLKDCHKFIDFYKESISKNEDWSRFDFKFSKTSSYENISEFYREVERQGYNLDFKKVSKFYIDSLVEDGKLYLFQIYNKDFSIFSKGKPNLHTIYFRSLFSKENLKDVCLKLNGEAEMFFRKKSINYDEKKKREGHHPELFEKLKYPILKDKRYSEDKFQFHLPISLNFKSKERLNFNLKVNEFLKRNKDINIIGIDRGERNLLYLVMINQKGEILKQTLLDSMQSGKGRPEINYKEKLQEKEIERDKARKSWGTVENIKELKEGYLSIVIHQISKLMVENNAIVVLEDLNIGFKRGRQKVERQVYQKFEKMLIDKLNFLVFKENKPTEPGGVLKAYQLTDEFQSFEKLSKQTGFLFYVPSWNTSKIDPRTGFIDFLHPAYENIEKAKQWINKFDSIRFNSKMDWFEFTADTRKFSENLMLGKNRVWVICTTNVERYFTSKTANSSIQYNSIQITEKLKELFVDIPFSNGQDLKPEILRKNDAVFFKSLLFYIKTTLSLRQNNGKKGEEEKDFILSPVVDSKGRFFNSLEASDDEPKDADANGAYHIALKGLMNLLVLNETKEENLSRPKWKIKNKDWLEFVWERNR</sequence>
<evidence type="ECO:0000259" key="2">
    <source>
        <dbReference type="Pfam" id="PF18510"/>
    </source>
</evidence>
<keyword evidence="7" id="KW-1185">Reference proteome</keyword>
<comment type="caution">
    <text evidence="6">The sequence shown here is derived from an EMBL/GenBank/DDBJ whole genome shotgun (WGS) entry which is preliminary data.</text>
</comment>
<evidence type="ECO:0000259" key="3">
    <source>
        <dbReference type="Pfam" id="PF18516"/>
    </source>
</evidence>
<evidence type="ECO:0000313" key="7">
    <source>
        <dbReference type="Proteomes" id="UP000094669"/>
    </source>
</evidence>
<evidence type="ECO:0000259" key="1">
    <source>
        <dbReference type="Pfam" id="PF18501"/>
    </source>
</evidence>
<evidence type="ECO:0000259" key="5">
    <source>
        <dbReference type="Pfam" id="PF22222"/>
    </source>
</evidence>
<dbReference type="Pfam" id="PF18516">
    <property type="entry name" value="RuvC_1"/>
    <property type="match status" value="1"/>
</dbReference>
<dbReference type="Proteomes" id="UP000094669">
    <property type="component" value="Unassembled WGS sequence"/>
</dbReference>
<organism evidence="6 7">
    <name type="scientific">Leptospira inadai serovar Lyme</name>
    <dbReference type="NCBI Taxonomy" id="293084"/>
    <lineage>
        <taxon>Bacteria</taxon>
        <taxon>Pseudomonadati</taxon>
        <taxon>Spirochaetota</taxon>
        <taxon>Spirochaetia</taxon>
        <taxon>Leptospirales</taxon>
        <taxon>Leptospiraceae</taxon>
        <taxon>Leptospira</taxon>
    </lineage>
</organism>
<dbReference type="Pfam" id="PF18510">
    <property type="entry name" value="NUC"/>
    <property type="match status" value="1"/>
</dbReference>
<dbReference type="InterPro" id="IPR054116">
    <property type="entry name" value="Cas12a_REC2"/>
</dbReference>
<dbReference type="InterPro" id="IPR040852">
    <property type="entry name" value="RuvC_1"/>
</dbReference>
<dbReference type="InterPro" id="IPR040882">
    <property type="entry name" value="Cas12a_NUC"/>
</dbReference>
<dbReference type="Pfam" id="PF22222">
    <property type="entry name" value="Cpf1_PI-like"/>
    <property type="match status" value="1"/>
</dbReference>
<feature type="domain" description="Cas12a nuclease" evidence="2">
    <location>
        <begin position="1043"/>
        <end position="1204"/>
    </location>
</feature>
<dbReference type="InterPro" id="IPR027620">
    <property type="entry name" value="Cas12a"/>
</dbReference>
<feature type="domain" description="Cas12a REC2" evidence="4">
    <location>
        <begin position="322"/>
        <end position="560"/>
    </location>
</feature>
<dbReference type="Pfam" id="PF21918">
    <property type="entry name" value="cas_Cpf1_2nd"/>
    <property type="match status" value="1"/>
</dbReference>
<reference evidence="6" key="1">
    <citation type="submission" date="2018-01" db="EMBL/GenBank/DDBJ databases">
        <title>Genomic characterization of Leptospira inadai serogroup Lyme isolated from captured rat in Brazil and comparative analysis with human reference strain.</title>
        <authorList>
            <person name="Moreno L.Z."/>
            <person name="Loureiro A.P."/>
            <person name="Miraglia F."/>
            <person name="Kremer F.S."/>
            <person name="Eslabao M.R."/>
            <person name="Dellagostin O.A."/>
            <person name="Lilenbaum W."/>
            <person name="Moreno A.M."/>
        </authorList>
    </citation>
    <scope>NUCLEOTIDE SEQUENCE [LARGE SCALE GENOMIC DNA]</scope>
    <source>
        <strain evidence="6">M34/99</strain>
    </source>
</reference>
<feature type="domain" description="Cas12a RuvC nuclease" evidence="3">
    <location>
        <begin position="850"/>
        <end position="1261"/>
    </location>
</feature>
<dbReference type="RefSeq" id="WP_020988726.1">
    <property type="nucleotide sequence ID" value="NZ_MCRM02000012.1"/>
</dbReference>
<dbReference type="InterPro" id="IPR040787">
    <property type="entry name" value="Cas12a_REC1"/>
</dbReference>
<dbReference type="EMBL" id="MCRM02000012">
    <property type="protein sequence ID" value="PNV74612.1"/>
    <property type="molecule type" value="Genomic_DNA"/>
</dbReference>
<evidence type="ECO:0000259" key="4">
    <source>
        <dbReference type="Pfam" id="PF21918"/>
    </source>
</evidence>
<dbReference type="InterPro" id="IPR053993">
    <property type="entry name" value="Cas12a_PI"/>
</dbReference>
<proteinExistence type="predicted"/>